<protein>
    <submittedName>
        <fullName evidence="1">Uncharacterized protein</fullName>
    </submittedName>
</protein>
<reference evidence="2" key="2">
    <citation type="submission" date="2015-01" db="EMBL/GenBank/DDBJ databases">
        <title>Evolutionary Origins and Diversification of the Mycorrhizal Mutualists.</title>
        <authorList>
            <consortium name="DOE Joint Genome Institute"/>
            <consortium name="Mycorrhizal Genomics Consortium"/>
            <person name="Kohler A."/>
            <person name="Kuo A."/>
            <person name="Nagy L.G."/>
            <person name="Floudas D."/>
            <person name="Copeland A."/>
            <person name="Barry K.W."/>
            <person name="Cichocki N."/>
            <person name="Veneault-Fourrey C."/>
            <person name="LaButti K."/>
            <person name="Lindquist E.A."/>
            <person name="Lipzen A."/>
            <person name="Lundell T."/>
            <person name="Morin E."/>
            <person name="Murat C."/>
            <person name="Riley R."/>
            <person name="Ohm R."/>
            <person name="Sun H."/>
            <person name="Tunlid A."/>
            <person name="Henrissat B."/>
            <person name="Grigoriev I.V."/>
            <person name="Hibbett D.S."/>
            <person name="Martin F."/>
        </authorList>
    </citation>
    <scope>NUCLEOTIDE SEQUENCE [LARGE SCALE GENOMIC DNA]</scope>
    <source>
        <strain evidence="2">MUT 4182</strain>
    </source>
</reference>
<organism evidence="1 2">
    <name type="scientific">Tulasnella calospora MUT 4182</name>
    <dbReference type="NCBI Taxonomy" id="1051891"/>
    <lineage>
        <taxon>Eukaryota</taxon>
        <taxon>Fungi</taxon>
        <taxon>Dikarya</taxon>
        <taxon>Basidiomycota</taxon>
        <taxon>Agaricomycotina</taxon>
        <taxon>Agaricomycetes</taxon>
        <taxon>Cantharellales</taxon>
        <taxon>Tulasnellaceae</taxon>
        <taxon>Tulasnella</taxon>
    </lineage>
</organism>
<reference evidence="1 2" key="1">
    <citation type="submission" date="2014-04" db="EMBL/GenBank/DDBJ databases">
        <authorList>
            <consortium name="DOE Joint Genome Institute"/>
            <person name="Kuo A."/>
            <person name="Girlanda M."/>
            <person name="Perotto S."/>
            <person name="Kohler A."/>
            <person name="Nagy L.G."/>
            <person name="Floudas D."/>
            <person name="Copeland A."/>
            <person name="Barry K.W."/>
            <person name="Cichocki N."/>
            <person name="Veneault-Fourrey C."/>
            <person name="LaButti K."/>
            <person name="Lindquist E.A."/>
            <person name="Lipzen A."/>
            <person name="Lundell T."/>
            <person name="Morin E."/>
            <person name="Murat C."/>
            <person name="Sun H."/>
            <person name="Tunlid A."/>
            <person name="Henrissat B."/>
            <person name="Grigoriev I.V."/>
            <person name="Hibbett D.S."/>
            <person name="Martin F."/>
            <person name="Nordberg H.P."/>
            <person name="Cantor M.N."/>
            <person name="Hua S.X."/>
        </authorList>
    </citation>
    <scope>NUCLEOTIDE SEQUENCE [LARGE SCALE GENOMIC DNA]</scope>
    <source>
        <strain evidence="1 2">MUT 4182</strain>
    </source>
</reference>
<keyword evidence="2" id="KW-1185">Reference proteome</keyword>
<dbReference type="Proteomes" id="UP000054248">
    <property type="component" value="Unassembled WGS sequence"/>
</dbReference>
<name>A0A0C3QEE5_9AGAM</name>
<dbReference type="HOGENOM" id="CLU_1908234_0_0_1"/>
<evidence type="ECO:0000313" key="2">
    <source>
        <dbReference type="Proteomes" id="UP000054248"/>
    </source>
</evidence>
<dbReference type="EMBL" id="KN822981">
    <property type="protein sequence ID" value="KIO29540.1"/>
    <property type="molecule type" value="Genomic_DNA"/>
</dbReference>
<gene>
    <name evidence="1" type="ORF">M407DRAFT_21284</name>
</gene>
<dbReference type="AlphaFoldDB" id="A0A0C3QEE5"/>
<proteinExistence type="predicted"/>
<accession>A0A0C3QEE5</accession>
<evidence type="ECO:0000313" key="1">
    <source>
        <dbReference type="EMBL" id="KIO29540.1"/>
    </source>
</evidence>
<sequence>MDHTDARGIPQHLGHCRQGTDETWGYSCPRLEVSDIGATNEKVERDDIDNFISGRYGDGEPFYQGTYLVTRPPDLVDLVIPSHLEEDLDVEELEESDSMEMESSFHGALFGLMYGQLLMSHEADYRNPVCLNS</sequence>